<dbReference type="Pfam" id="PF00226">
    <property type="entry name" value="DnaJ"/>
    <property type="match status" value="1"/>
</dbReference>
<dbReference type="PROSITE" id="PS50076">
    <property type="entry name" value="DNAJ_2"/>
    <property type="match status" value="1"/>
</dbReference>
<protein>
    <recommendedName>
        <fullName evidence="2">J domain-containing protein</fullName>
    </recommendedName>
</protein>
<name>A0A4P1R069_LUPAN</name>
<dbReference type="InterPro" id="IPR018253">
    <property type="entry name" value="DnaJ_domain_CS"/>
</dbReference>
<dbReference type="InterPro" id="IPR001623">
    <property type="entry name" value="DnaJ_domain"/>
</dbReference>
<dbReference type="InterPro" id="IPR036869">
    <property type="entry name" value="J_dom_sf"/>
</dbReference>
<dbReference type="PANTHER" id="PTHR44137">
    <property type="entry name" value="BNAC03G44070D PROTEIN"/>
    <property type="match status" value="1"/>
</dbReference>
<feature type="compositionally biased region" description="Basic and acidic residues" evidence="1">
    <location>
        <begin position="425"/>
        <end position="441"/>
    </location>
</feature>
<dbReference type="OrthoDB" id="66964at2759"/>
<feature type="domain" description="J" evidence="2">
    <location>
        <begin position="66"/>
        <end position="130"/>
    </location>
</feature>
<dbReference type="SUPFAM" id="SSF46565">
    <property type="entry name" value="Chaperone J-domain"/>
    <property type="match status" value="1"/>
</dbReference>
<feature type="compositionally biased region" description="Basic and acidic residues" evidence="1">
    <location>
        <begin position="173"/>
        <end position="199"/>
    </location>
</feature>
<proteinExistence type="predicted"/>
<dbReference type="Gramene" id="OIV98950">
    <property type="protein sequence ID" value="OIV98950"/>
    <property type="gene ID" value="TanjilG_07385"/>
</dbReference>
<accession>A0A4P1R069</accession>
<keyword evidence="4" id="KW-1185">Reference proteome</keyword>
<dbReference type="Proteomes" id="UP000188354">
    <property type="component" value="Chromosome LG13"/>
</dbReference>
<gene>
    <name evidence="3" type="ORF">TanjilG_07385</name>
</gene>
<feature type="compositionally biased region" description="Polar residues" evidence="1">
    <location>
        <begin position="152"/>
        <end position="172"/>
    </location>
</feature>
<dbReference type="CDD" id="cd06257">
    <property type="entry name" value="DnaJ"/>
    <property type="match status" value="1"/>
</dbReference>
<dbReference type="EMBL" id="CM007373">
    <property type="protein sequence ID" value="OIV98950.1"/>
    <property type="molecule type" value="Genomic_DNA"/>
</dbReference>
<dbReference type="AlphaFoldDB" id="A0A4P1R069"/>
<dbReference type="SMART" id="SM00271">
    <property type="entry name" value="DnaJ"/>
    <property type="match status" value="1"/>
</dbReference>
<feature type="region of interest" description="Disordered" evidence="1">
    <location>
        <begin position="258"/>
        <end position="288"/>
    </location>
</feature>
<dbReference type="Pfam" id="PF11926">
    <property type="entry name" value="DUF3444"/>
    <property type="match status" value="1"/>
</dbReference>
<evidence type="ECO:0000313" key="3">
    <source>
        <dbReference type="EMBL" id="OIV98950.1"/>
    </source>
</evidence>
<dbReference type="Pfam" id="PF23551">
    <property type="entry name" value="Zn_ribbon_20"/>
    <property type="match status" value="1"/>
</dbReference>
<evidence type="ECO:0000313" key="4">
    <source>
        <dbReference type="Proteomes" id="UP000188354"/>
    </source>
</evidence>
<dbReference type="STRING" id="3871.A0A4P1R069"/>
<organism evidence="3 4">
    <name type="scientific">Lupinus angustifolius</name>
    <name type="common">Narrow-leaved blue lupine</name>
    <dbReference type="NCBI Taxonomy" id="3871"/>
    <lineage>
        <taxon>Eukaryota</taxon>
        <taxon>Viridiplantae</taxon>
        <taxon>Streptophyta</taxon>
        <taxon>Embryophyta</taxon>
        <taxon>Tracheophyta</taxon>
        <taxon>Spermatophyta</taxon>
        <taxon>Magnoliopsida</taxon>
        <taxon>eudicotyledons</taxon>
        <taxon>Gunneridae</taxon>
        <taxon>Pentapetalae</taxon>
        <taxon>rosids</taxon>
        <taxon>fabids</taxon>
        <taxon>Fabales</taxon>
        <taxon>Fabaceae</taxon>
        <taxon>Papilionoideae</taxon>
        <taxon>50 kb inversion clade</taxon>
        <taxon>genistoids sensu lato</taxon>
        <taxon>core genistoids</taxon>
        <taxon>Genisteae</taxon>
        <taxon>Lupinus</taxon>
    </lineage>
</organism>
<evidence type="ECO:0000259" key="2">
    <source>
        <dbReference type="PROSITE" id="PS50076"/>
    </source>
</evidence>
<sequence length="772" mass="86602">MECNKDEAVRAKEIAERKFIAKDTLGAKKFALKAQNLFPDLEGIPQMLATLDVHISAENKINGEVDRYSILGVNPLADEDTVRKHYRKLALMLHPDKNKSVGADGAFKLISEAWSLLSDKAKRAAYDEKRNAKARKVSTKFAGSSAQTGVNGSYNFTKTTSSSARTQTSNAKETQKSAAKESQKTNAKESQKNNAKEHTSSSTNKSKSNTFWTVCHRCKMQYEYLRIYLNLKLLCPNCHEPFYAVETAPPPSSFIRPPSTSWTFSQHQENSSRQVPNKMKSNAGKKATSNVGAGGYCKTDSNNPTNFQWTPFSKTSGVSNVAQAATVVQQAYNKVKRERVEAQAAMKGEEALRRKQHVPKKSYFNPAKRRKGCTDDASVGNHATEHVNGVGFPWDLLMTKARKEITKKLSEVQSNTVDKAVVKENGDELQKTNEEGEKSVRNSETCAQNNIGKAEDRKSGCEGIETFAVTTTAKIGTKVLETIPIDVPDSEFHDFNKVRTEKSFGENQVWAAYDDNDGMPRNYALIHSVISLNPFKVRIRWLNSKTNSELGPINWVVSGFLKTCGDFRIGKLEICDSINCFSHRVRWGKGNHGAICIYPRKGDVWALYRNWSLYWNELTAHEDIHKFDMVEVLEGFTEEQGVIVIPLIKVAGFKTVFHHHLDPSEIRIIPREEMFRFSHRVPSHSLTGQDAPNALKGCMVLDPAATPSELLQLIETVKEEDMMDIEDTVIKEISDDVKEAVDMEKDGEEKEGDNKDIQEIETLQEKKICENL</sequence>
<dbReference type="PROSITE" id="PS00636">
    <property type="entry name" value="DNAJ_1"/>
    <property type="match status" value="1"/>
</dbReference>
<evidence type="ECO:0000256" key="1">
    <source>
        <dbReference type="SAM" id="MobiDB-lite"/>
    </source>
</evidence>
<dbReference type="InterPro" id="IPR056988">
    <property type="entry name" value="Zn_ribbon_pln"/>
</dbReference>
<feature type="region of interest" description="Disordered" evidence="1">
    <location>
        <begin position="152"/>
        <end position="207"/>
    </location>
</feature>
<dbReference type="PANTHER" id="PTHR44137:SF58">
    <property type="entry name" value="J DOMAIN-CONTAINING PROTEIN"/>
    <property type="match status" value="1"/>
</dbReference>
<dbReference type="Gene3D" id="1.10.287.110">
    <property type="entry name" value="DnaJ domain"/>
    <property type="match status" value="1"/>
</dbReference>
<reference evidence="3 4" key="1">
    <citation type="journal article" date="2017" name="Plant Biotechnol. J.">
        <title>A comprehensive draft genome sequence for lupin (Lupinus angustifolius), an emerging health food: insights into plant-microbe interactions and legume evolution.</title>
        <authorList>
            <person name="Hane J.K."/>
            <person name="Ming Y."/>
            <person name="Kamphuis L.G."/>
            <person name="Nelson M.N."/>
            <person name="Garg G."/>
            <person name="Atkins C.A."/>
            <person name="Bayer P.E."/>
            <person name="Bravo A."/>
            <person name="Bringans S."/>
            <person name="Cannon S."/>
            <person name="Edwards D."/>
            <person name="Foley R."/>
            <person name="Gao L.L."/>
            <person name="Harrison M.J."/>
            <person name="Huang W."/>
            <person name="Hurgobin B."/>
            <person name="Li S."/>
            <person name="Liu C.W."/>
            <person name="McGrath A."/>
            <person name="Morahan G."/>
            <person name="Murray J."/>
            <person name="Weller J."/>
            <person name="Jian J."/>
            <person name="Singh K.B."/>
        </authorList>
    </citation>
    <scope>NUCLEOTIDE SEQUENCE [LARGE SCALE GENOMIC DNA]</scope>
    <source>
        <strain evidence="4">cv. Tanjil</strain>
        <tissue evidence="3">Whole plant</tissue>
    </source>
</reference>
<feature type="region of interest" description="Disordered" evidence="1">
    <location>
        <begin position="425"/>
        <end position="444"/>
    </location>
</feature>
<dbReference type="KEGG" id="lang:109325692"/>
<feature type="compositionally biased region" description="Polar residues" evidence="1">
    <location>
        <begin position="258"/>
        <end position="275"/>
    </location>
</feature>
<dbReference type="PRINTS" id="PR00625">
    <property type="entry name" value="JDOMAIN"/>
</dbReference>
<dbReference type="InterPro" id="IPR024593">
    <property type="entry name" value="DUF3444"/>
</dbReference>